<protein>
    <submittedName>
        <fullName evidence="2">Uncharacterized protein</fullName>
    </submittedName>
</protein>
<feature type="region of interest" description="Disordered" evidence="1">
    <location>
        <begin position="39"/>
        <end position="67"/>
    </location>
</feature>
<feature type="compositionally biased region" description="Low complexity" evidence="1">
    <location>
        <begin position="50"/>
        <end position="60"/>
    </location>
</feature>
<dbReference type="EMBL" id="LMXI01000356">
    <property type="protein sequence ID" value="KRT58360.1"/>
    <property type="molecule type" value="Genomic_DNA"/>
</dbReference>
<dbReference type="Proteomes" id="UP000051276">
    <property type="component" value="Unassembled WGS sequence"/>
</dbReference>
<organism evidence="2 3">
    <name type="scientific">endosymbiont of Ridgeia piscesae</name>
    <dbReference type="NCBI Taxonomy" id="54398"/>
    <lineage>
        <taxon>Bacteria</taxon>
        <taxon>Pseudomonadati</taxon>
        <taxon>Pseudomonadota</taxon>
        <taxon>Gammaproteobacteria</taxon>
        <taxon>sulfur-oxidizing symbionts</taxon>
    </lineage>
</organism>
<proteinExistence type="predicted"/>
<comment type="caution">
    <text evidence="2">The sequence shown here is derived from an EMBL/GenBank/DDBJ whole genome shotgun (WGS) entry which is preliminary data.</text>
</comment>
<reference evidence="2 3" key="1">
    <citation type="submission" date="2015-11" db="EMBL/GenBank/DDBJ databases">
        <title>The genome of Candidatus Endoriftia persephone in Ridgeia piscesae and population structure of the North Eastern Pacific vestimentiferan symbionts.</title>
        <authorList>
            <person name="Perez M."/>
            <person name="Juniper K.S."/>
        </authorList>
    </citation>
    <scope>NUCLEOTIDE SEQUENCE [LARGE SCALE GENOMIC DNA]</scope>
    <source>
        <strain evidence="2">Ind10</strain>
    </source>
</reference>
<evidence type="ECO:0000313" key="2">
    <source>
        <dbReference type="EMBL" id="KRT58360.1"/>
    </source>
</evidence>
<accession>A0A0T5Z698</accession>
<evidence type="ECO:0000256" key="1">
    <source>
        <dbReference type="SAM" id="MobiDB-lite"/>
    </source>
</evidence>
<evidence type="ECO:0000313" key="3">
    <source>
        <dbReference type="Proteomes" id="UP000051276"/>
    </source>
</evidence>
<name>A0A0T5Z698_9GAMM</name>
<dbReference type="RefSeq" id="WP_157292675.1">
    <property type="nucleotide sequence ID" value="NZ_KQ557122.1"/>
</dbReference>
<sequence length="67" mass="7162">MSVSFDMRRLHHGCGESLLPHAGGRGFVPFQTAQAGVKQIQAGSRRADKQASLAQQQAALVSGRDSR</sequence>
<dbReference type="AlphaFoldDB" id="A0A0T5Z698"/>
<gene>
    <name evidence="2" type="ORF">Ga0076813_13382</name>
</gene>